<keyword evidence="1" id="KW-0472">Membrane</keyword>
<feature type="transmembrane region" description="Helical" evidence="1">
    <location>
        <begin position="61"/>
        <end position="84"/>
    </location>
</feature>
<reference evidence="3" key="2">
    <citation type="submission" date="2022-07" db="EMBL/GenBank/DDBJ databases">
        <title>Complete genome of Mycoplasma hyosynoviae B1.</title>
        <authorList>
            <person name="Spergser J."/>
        </authorList>
    </citation>
    <scope>NUCLEOTIDE SEQUENCE</scope>
    <source>
        <strain evidence="3">B1</strain>
    </source>
</reference>
<protein>
    <submittedName>
        <fullName evidence="2">Uncharacterized protein</fullName>
    </submittedName>
</protein>
<keyword evidence="1" id="KW-1133">Transmembrane helix</keyword>
<keyword evidence="1" id="KW-0812">Transmembrane</keyword>
<dbReference type="Proteomes" id="UP001059349">
    <property type="component" value="Chromosome"/>
</dbReference>
<reference evidence="2 4" key="1">
    <citation type="submission" date="2019-03" db="EMBL/GenBank/DDBJ databases">
        <title>Genomic Encyclopedia of Archaeal and Bacterial Type Strains, Phase II (KMG-II): from individual species to whole genera.</title>
        <authorList>
            <person name="Goeker M."/>
        </authorList>
    </citation>
    <scope>NUCLEOTIDE SEQUENCE [LARGE SCALE GENOMIC DNA]</scope>
    <source>
        <strain evidence="2 4">ATCC 25591</strain>
    </source>
</reference>
<accession>A0A063YE89</accession>
<feature type="transmembrane region" description="Helical" evidence="1">
    <location>
        <begin position="333"/>
        <end position="355"/>
    </location>
</feature>
<feature type="transmembrane region" description="Helical" evidence="1">
    <location>
        <begin position="257"/>
        <end position="277"/>
    </location>
</feature>
<proteinExistence type="predicted"/>
<dbReference type="GeneID" id="75105489"/>
<organism evidence="2 4">
    <name type="scientific">Metamycoplasma hyosynoviae</name>
    <dbReference type="NCBI Taxonomy" id="29559"/>
    <lineage>
        <taxon>Bacteria</taxon>
        <taxon>Bacillati</taxon>
        <taxon>Mycoplasmatota</taxon>
        <taxon>Mycoplasmoidales</taxon>
        <taxon>Metamycoplasmataceae</taxon>
        <taxon>Metamycoplasma</taxon>
    </lineage>
</organism>
<dbReference type="Proteomes" id="UP000294882">
    <property type="component" value="Unassembled WGS sequence"/>
</dbReference>
<dbReference type="RefSeq" id="WP_036441648.1">
    <property type="nucleotide sequence ID" value="NZ_CP101127.1"/>
</dbReference>
<evidence type="ECO:0000256" key="1">
    <source>
        <dbReference type="SAM" id="Phobius"/>
    </source>
</evidence>
<evidence type="ECO:0000313" key="3">
    <source>
        <dbReference type="EMBL" id="UTO25854.1"/>
    </source>
</evidence>
<feature type="transmembrane region" description="Helical" evidence="1">
    <location>
        <begin position="26"/>
        <end position="49"/>
    </location>
</feature>
<feature type="transmembrane region" description="Helical" evidence="1">
    <location>
        <begin position="297"/>
        <end position="321"/>
    </location>
</feature>
<gene>
    <name evidence="2" type="ORF">JN03_0021</name>
    <name evidence="3" type="ORF">NMG93_03210</name>
</gene>
<name>A0A063YE89_9BACT</name>
<evidence type="ECO:0000313" key="4">
    <source>
        <dbReference type="Proteomes" id="UP000294882"/>
    </source>
</evidence>
<evidence type="ECO:0000313" key="2">
    <source>
        <dbReference type="EMBL" id="TDU98012.1"/>
    </source>
</evidence>
<dbReference type="AlphaFoldDB" id="A0A063YE89"/>
<sequence length="405" mass="49350">MKKELKDILEKAKIVISDEKKQKKMFWYIFIVFISIFFFTLCTICLSIIEWDKSNKILRIIITTIFYLILVAPCNIFFILKVVFLWKIIINKDINDYKISKYMIGYFLLKFNFSYAKEIKIEWRKSKINLLLKDEEFKKFSSFFDNYDLTNIELIFSEFKSEHLLINKYNIFYFLLKNYLKTNEKYIDMLNAFVCLNFLNKLKVKNVFQRFNFKLNENIITSYKKEYIFTFFKLNKIFDFERKQKQNHDKKIARMNIINMISSLINFYFVFAYSIFLSTSFVASYDNLNHFGFSKLSIFYIWLYLMWTFFTIIIVILFVFVLKYMKLKKSEKIIFIFSGLIVLIQNFLMCIFHELGFYLKNKNWSNLYIGLVFLFLNIIVYSFWFNALININLNLNSKKYELDKE</sequence>
<dbReference type="EMBL" id="SOCH01000002">
    <property type="protein sequence ID" value="TDU98012.1"/>
    <property type="molecule type" value="Genomic_DNA"/>
</dbReference>
<feature type="transmembrane region" description="Helical" evidence="1">
    <location>
        <begin position="367"/>
        <end position="389"/>
    </location>
</feature>
<dbReference type="EMBL" id="CP101127">
    <property type="protein sequence ID" value="UTO25854.1"/>
    <property type="molecule type" value="Genomic_DNA"/>
</dbReference>